<evidence type="ECO:0000256" key="5">
    <source>
        <dbReference type="ARBA" id="ARBA00022741"/>
    </source>
</evidence>
<keyword evidence="4 11" id="KW-0493">Microtubule</keyword>
<keyword evidence="16" id="KW-1185">Reference proteome</keyword>
<dbReference type="AlphaFoldDB" id="A0A8H3EET4"/>
<evidence type="ECO:0000259" key="14">
    <source>
        <dbReference type="PROSITE" id="PS50067"/>
    </source>
</evidence>
<comment type="similarity">
    <text evidence="2">Belongs to the TRAFAC class myosin-kinesin ATPase superfamily. Kinesin family. KIN-14 subfamily.</text>
</comment>
<feature type="binding site" evidence="10">
    <location>
        <begin position="695"/>
        <end position="702"/>
    </location>
    <ligand>
        <name>ATP</name>
        <dbReference type="ChEBI" id="CHEBI:30616"/>
    </ligand>
</feature>
<evidence type="ECO:0000256" key="13">
    <source>
        <dbReference type="SAM" id="MobiDB-lite"/>
    </source>
</evidence>
<evidence type="ECO:0000256" key="10">
    <source>
        <dbReference type="PROSITE-ProRule" id="PRU00283"/>
    </source>
</evidence>
<dbReference type="GO" id="GO:0008017">
    <property type="term" value="F:microtubule binding"/>
    <property type="evidence" value="ECO:0007669"/>
    <property type="project" value="InterPro"/>
</dbReference>
<name>A0A8H3EET4_9LECA</name>
<dbReference type="SMART" id="SM00129">
    <property type="entry name" value="KISc"/>
    <property type="match status" value="1"/>
</dbReference>
<dbReference type="SUPFAM" id="SSF52540">
    <property type="entry name" value="P-loop containing nucleoside triphosphate hydrolases"/>
    <property type="match status" value="1"/>
</dbReference>
<accession>A0A8H3EET4</accession>
<dbReference type="CDD" id="cd01366">
    <property type="entry name" value="KISc_C_terminal"/>
    <property type="match status" value="1"/>
</dbReference>
<dbReference type="PANTHER" id="PTHR47972">
    <property type="entry name" value="KINESIN-LIKE PROTEIN KLP-3"/>
    <property type="match status" value="1"/>
</dbReference>
<dbReference type="GO" id="GO:0005874">
    <property type="term" value="C:microtubule"/>
    <property type="evidence" value="ECO:0007669"/>
    <property type="project" value="UniProtKB-KW"/>
</dbReference>
<dbReference type="InterPro" id="IPR027640">
    <property type="entry name" value="Kinesin-like_fam"/>
</dbReference>
<reference evidence="15" key="1">
    <citation type="submission" date="2021-03" db="EMBL/GenBank/DDBJ databases">
        <authorList>
            <person name="Tagirdzhanova G."/>
        </authorList>
    </citation>
    <scope>NUCLEOTIDE SEQUENCE</scope>
</reference>
<dbReference type="PRINTS" id="PR00380">
    <property type="entry name" value="KINESINHEAVY"/>
</dbReference>
<keyword evidence="5 10" id="KW-0547">Nucleotide-binding</keyword>
<evidence type="ECO:0000256" key="4">
    <source>
        <dbReference type="ARBA" id="ARBA00022701"/>
    </source>
</evidence>
<evidence type="ECO:0000256" key="7">
    <source>
        <dbReference type="ARBA" id="ARBA00023054"/>
    </source>
</evidence>
<feature type="region of interest" description="Disordered" evidence="13">
    <location>
        <begin position="86"/>
        <end position="135"/>
    </location>
</feature>
<evidence type="ECO:0000313" key="16">
    <source>
        <dbReference type="Proteomes" id="UP000664169"/>
    </source>
</evidence>
<feature type="compositionally biased region" description="Low complexity" evidence="13">
    <location>
        <begin position="281"/>
        <end position="290"/>
    </location>
</feature>
<evidence type="ECO:0000256" key="8">
    <source>
        <dbReference type="ARBA" id="ARBA00023175"/>
    </source>
</evidence>
<keyword evidence="6 10" id="KW-0067">ATP-binding</keyword>
<feature type="region of interest" description="Disordered" evidence="13">
    <location>
        <begin position="1"/>
        <end position="58"/>
    </location>
</feature>
<comment type="caution">
    <text evidence="15">The sequence shown here is derived from an EMBL/GenBank/DDBJ whole genome shotgun (WGS) entry which is preliminary data.</text>
</comment>
<dbReference type="OrthoDB" id="3176171at2759"/>
<evidence type="ECO:0000313" key="15">
    <source>
        <dbReference type="EMBL" id="CAF9905476.1"/>
    </source>
</evidence>
<dbReference type="PROSITE" id="PS00411">
    <property type="entry name" value="KINESIN_MOTOR_1"/>
    <property type="match status" value="1"/>
</dbReference>
<dbReference type="GO" id="GO:0090307">
    <property type="term" value="P:mitotic spindle assembly"/>
    <property type="evidence" value="ECO:0007669"/>
    <property type="project" value="UniProtKB-ARBA"/>
</dbReference>
<feature type="coiled-coil region" evidence="12">
    <location>
        <begin position="405"/>
        <end position="603"/>
    </location>
</feature>
<evidence type="ECO:0000256" key="3">
    <source>
        <dbReference type="ARBA" id="ARBA00022490"/>
    </source>
</evidence>
<evidence type="ECO:0000256" key="2">
    <source>
        <dbReference type="ARBA" id="ARBA00010899"/>
    </source>
</evidence>
<evidence type="ECO:0000256" key="1">
    <source>
        <dbReference type="ARBA" id="ARBA00004245"/>
    </source>
</evidence>
<dbReference type="InterPro" id="IPR036961">
    <property type="entry name" value="Kinesin_motor_dom_sf"/>
</dbReference>
<feature type="compositionally biased region" description="Low complexity" evidence="13">
    <location>
        <begin position="199"/>
        <end position="211"/>
    </location>
</feature>
<keyword evidence="9" id="KW-0206">Cytoskeleton</keyword>
<gene>
    <name evidence="15" type="ORF">GOMPHAMPRED_003201</name>
</gene>
<feature type="region of interest" description="Disordered" evidence="13">
    <location>
        <begin position="264"/>
        <end position="299"/>
    </location>
</feature>
<keyword evidence="8 10" id="KW-0505">Motor protein</keyword>
<dbReference type="PROSITE" id="PS50067">
    <property type="entry name" value="KINESIN_MOTOR_2"/>
    <property type="match status" value="1"/>
</dbReference>
<dbReference type="GO" id="GO:0005524">
    <property type="term" value="F:ATP binding"/>
    <property type="evidence" value="ECO:0007669"/>
    <property type="project" value="UniProtKB-UniRule"/>
</dbReference>
<feature type="compositionally biased region" description="Low complexity" evidence="13">
    <location>
        <begin position="88"/>
        <end position="114"/>
    </location>
</feature>
<protein>
    <recommendedName>
        <fullName evidence="11">Kinesin-like protein</fullName>
    </recommendedName>
</protein>
<evidence type="ECO:0000256" key="9">
    <source>
        <dbReference type="ARBA" id="ARBA00023212"/>
    </source>
</evidence>
<evidence type="ECO:0000256" key="12">
    <source>
        <dbReference type="SAM" id="Coils"/>
    </source>
</evidence>
<feature type="compositionally biased region" description="Polar residues" evidence="13">
    <location>
        <begin position="29"/>
        <end position="38"/>
    </location>
</feature>
<dbReference type="GO" id="GO:0008569">
    <property type="term" value="F:minus-end-directed microtubule motor activity"/>
    <property type="evidence" value="ECO:0007669"/>
    <property type="project" value="UniProtKB-ARBA"/>
</dbReference>
<dbReference type="FunFam" id="3.40.850.10:FF:000065">
    <property type="entry name" value="Kinesin-like protein"/>
    <property type="match status" value="1"/>
</dbReference>
<feature type="compositionally biased region" description="Polar residues" evidence="13">
    <location>
        <begin position="126"/>
        <end position="135"/>
    </location>
</feature>
<dbReference type="InterPro" id="IPR027417">
    <property type="entry name" value="P-loop_NTPase"/>
</dbReference>
<feature type="domain" description="Kinesin motor" evidence="14">
    <location>
        <begin position="603"/>
        <end position="937"/>
    </location>
</feature>
<dbReference type="PANTHER" id="PTHR47972:SF45">
    <property type="entry name" value="PROTEIN CLARET SEGREGATIONAL"/>
    <property type="match status" value="1"/>
</dbReference>
<sequence>MEQEKNSQFKSRLQPPTTNALGMVGLNELSESNQNARPKTTMPPPPQQGTKRKTLVEQAVEYIRPAPVAPGSRLPAMACKVGSISSLSRPNPATASSSRSNSAASTRTTSNSSNFSQSLGPGRIHGNQTFRAGSSVSAYQTMPRVNKVGHRPASSLDSTVEDSVVLNVGQTINSMRQISSSTHSTVRNTDPSKSPIVLPSASYTSPKSSSALRVVKRHGKRVQSLRDISISAQLGKLSLENEPLSRQEVEPGESIKNTNLLLQTPSQIPKKHPPSSVTKVASSRTPSPSKSPRKKAPPIGGFLTIDSNIKCADWDVNDRLDKMETMYADMKAALDGSTDERDGLKETLSLLKSRNTELGMDLLGLKRTCIDLQKVTDDERSQKIATQLTLDDMTRKSLYETASLKQVIEDLKRAHNNELDDLARQKRRDLEELRQDNEADRKKQERAHHEELGLLRKQLEGNLENEKEQRQRELDTLTSEGVVKQRGLELQLLAKDEKIESLQAQLEKSKAELDVQKDIVAKLKNDLSESSTTIISLESSYRSSKARVEFLESDNKSQSQAFADLEQRTQDAIRESEEAKTKLRAEETLRRKLHNQVQELKGNIRVYCRVRPPLETDEADRAHIALPDQDEDAKEIDVLGPEEKNSLGRNTTKNHAFSFDRVFSPTAQNGEIFDELSQLVQSALDGYNVCIFCYGQTGSGKTHTMSSSDGMIPRAVTQIYDTSRTLRERGWEYSIEGSFVEIYNENVNDLLGSTEDFDKKKHEIRHDPVRLRTTITDVQTVKLDTPSRVQQVLTRALSNRSVAATMANARSSRSHSVFIMKLSGSNSITGEKCEGTLNLVDLAGSERLGHSGATGDRLKETQNINKSLSCLGDVISALNQGKEGSHVPYRNSKLTYLLQYSLGGNSKTLMFVMISPLQGHLSETLTSLKFATKVNNTQIGTAKRSRAKD</sequence>
<feature type="compositionally biased region" description="Polar residues" evidence="13">
    <location>
        <begin position="8"/>
        <end position="20"/>
    </location>
</feature>
<dbReference type="Pfam" id="PF00225">
    <property type="entry name" value="Kinesin"/>
    <property type="match status" value="1"/>
</dbReference>
<keyword evidence="7 12" id="KW-0175">Coiled coil</keyword>
<dbReference type="EMBL" id="CAJPDQ010000002">
    <property type="protein sequence ID" value="CAF9905476.1"/>
    <property type="molecule type" value="Genomic_DNA"/>
</dbReference>
<organism evidence="15 16">
    <name type="scientific">Gomphillus americanus</name>
    <dbReference type="NCBI Taxonomy" id="1940652"/>
    <lineage>
        <taxon>Eukaryota</taxon>
        <taxon>Fungi</taxon>
        <taxon>Dikarya</taxon>
        <taxon>Ascomycota</taxon>
        <taxon>Pezizomycotina</taxon>
        <taxon>Lecanoromycetes</taxon>
        <taxon>OSLEUM clade</taxon>
        <taxon>Ostropomycetidae</taxon>
        <taxon>Ostropales</taxon>
        <taxon>Graphidaceae</taxon>
        <taxon>Gomphilloideae</taxon>
        <taxon>Gomphillus</taxon>
    </lineage>
</organism>
<feature type="region of interest" description="Disordered" evidence="13">
    <location>
        <begin position="177"/>
        <end position="212"/>
    </location>
</feature>
<dbReference type="Gene3D" id="3.40.850.10">
    <property type="entry name" value="Kinesin motor domain"/>
    <property type="match status" value="1"/>
</dbReference>
<evidence type="ECO:0000256" key="11">
    <source>
        <dbReference type="RuleBase" id="RU000394"/>
    </source>
</evidence>
<proteinExistence type="inferred from homology"/>
<keyword evidence="3" id="KW-0963">Cytoplasm</keyword>
<dbReference type="Proteomes" id="UP000664169">
    <property type="component" value="Unassembled WGS sequence"/>
</dbReference>
<evidence type="ECO:0000256" key="6">
    <source>
        <dbReference type="ARBA" id="ARBA00022840"/>
    </source>
</evidence>
<dbReference type="InterPro" id="IPR001752">
    <property type="entry name" value="Kinesin_motor_dom"/>
</dbReference>
<dbReference type="InterPro" id="IPR019821">
    <property type="entry name" value="Kinesin_motor_CS"/>
</dbReference>
<dbReference type="GO" id="GO:0007018">
    <property type="term" value="P:microtubule-based movement"/>
    <property type="evidence" value="ECO:0007669"/>
    <property type="project" value="InterPro"/>
</dbReference>
<comment type="subcellular location">
    <subcellularLocation>
        <location evidence="1">Cytoplasm</location>
        <location evidence="1">Cytoskeleton</location>
    </subcellularLocation>
</comment>
<feature type="compositionally biased region" description="Polar residues" evidence="13">
    <location>
        <begin position="177"/>
        <end position="192"/>
    </location>
</feature>